<evidence type="ECO:0000256" key="1">
    <source>
        <dbReference type="ARBA" id="ARBA00008791"/>
    </source>
</evidence>
<keyword evidence="4" id="KW-1185">Reference proteome</keyword>
<dbReference type="PANTHER" id="PTHR46268:SF6">
    <property type="entry name" value="UNIVERSAL STRESS PROTEIN UP12"/>
    <property type="match status" value="1"/>
</dbReference>
<dbReference type="InterPro" id="IPR006016">
    <property type="entry name" value="UspA"/>
</dbReference>
<dbReference type="InterPro" id="IPR014729">
    <property type="entry name" value="Rossmann-like_a/b/a_fold"/>
</dbReference>
<dbReference type="Proteomes" id="UP000235777">
    <property type="component" value="Unassembled WGS sequence"/>
</dbReference>
<name>A0A2N7X4W4_9BURK</name>
<dbReference type="Gene3D" id="3.40.50.620">
    <property type="entry name" value="HUPs"/>
    <property type="match status" value="1"/>
</dbReference>
<feature type="domain" description="UspA" evidence="2">
    <location>
        <begin position="1"/>
        <end position="146"/>
    </location>
</feature>
<dbReference type="InterPro" id="IPR006015">
    <property type="entry name" value="Universal_stress_UspA"/>
</dbReference>
<gene>
    <name evidence="3" type="ORF">C0Z20_11115</name>
</gene>
<evidence type="ECO:0000313" key="4">
    <source>
        <dbReference type="Proteomes" id="UP000235777"/>
    </source>
</evidence>
<comment type="caution">
    <text evidence="3">The sequence shown here is derived from an EMBL/GenBank/DDBJ whole genome shotgun (WGS) entry which is preliminary data.</text>
</comment>
<reference evidence="3 4" key="1">
    <citation type="submission" date="2018-01" db="EMBL/GenBank/DDBJ databases">
        <title>Whole genome analyses suggest that Burkholderia sensu lato contains two further novel genera in the rhizoxinica-symbiotica group Mycetohabitans gen. nov., and Trinickia gen. nov.: implications for the evolution of diazotrophy and nodulation in the Burkholderiaceae.</title>
        <authorList>
            <person name="Estrada-de los Santos P."/>
            <person name="Palmer M."/>
            <person name="Chavez-Ramirez B."/>
            <person name="Beukes C."/>
            <person name="Steenkamp E.T."/>
            <person name="Hirsch A.M."/>
            <person name="Manyaka P."/>
            <person name="Maluk M."/>
            <person name="Lafos M."/>
            <person name="Crook M."/>
            <person name="Gross E."/>
            <person name="Simon M.F."/>
            <person name="Bueno dos Reis Junior F."/>
            <person name="Poole P.S."/>
            <person name="Venter S.N."/>
            <person name="James E.K."/>
        </authorList>
    </citation>
    <scope>NUCLEOTIDE SEQUENCE [LARGE SCALE GENOMIC DNA]</scope>
    <source>
        <strain evidence="3 4">JPY 581</strain>
    </source>
</reference>
<proteinExistence type="inferred from homology"/>
<evidence type="ECO:0000313" key="3">
    <source>
        <dbReference type="EMBL" id="PMS36650.1"/>
    </source>
</evidence>
<dbReference type="PANTHER" id="PTHR46268">
    <property type="entry name" value="STRESS RESPONSE PROTEIN NHAX"/>
    <property type="match status" value="1"/>
</dbReference>
<dbReference type="SUPFAM" id="SSF52402">
    <property type="entry name" value="Adenine nucleotide alpha hydrolases-like"/>
    <property type="match status" value="1"/>
</dbReference>
<protein>
    <submittedName>
        <fullName evidence="3">Universal stress protein UspA</fullName>
    </submittedName>
</protein>
<organism evidence="3 4">
    <name type="scientific">Trinickia symbiotica</name>
    <dbReference type="NCBI Taxonomy" id="863227"/>
    <lineage>
        <taxon>Bacteria</taxon>
        <taxon>Pseudomonadati</taxon>
        <taxon>Pseudomonadota</taxon>
        <taxon>Betaproteobacteria</taxon>
        <taxon>Burkholderiales</taxon>
        <taxon>Burkholderiaceae</taxon>
        <taxon>Trinickia</taxon>
    </lineage>
</organism>
<dbReference type="Pfam" id="PF00582">
    <property type="entry name" value="Usp"/>
    <property type="match status" value="1"/>
</dbReference>
<dbReference type="CDD" id="cd00293">
    <property type="entry name" value="USP-like"/>
    <property type="match status" value="1"/>
</dbReference>
<sequence length="161" mass="17152">MYQRILAPIDGSETAQRALGFALSLARETGAELIPLFVIDVPIVAYEAPGFDPSIVRDALQQQGEQLKAESQALMQSENVRGTARVVEADAPGGTVAERILEEARATGCDLIVMGTHGRRGVKRFLLGSVAERLVRMSFCPVLLVPGGVEAAAPKHEVMAA</sequence>
<dbReference type="RefSeq" id="WP_102606888.1">
    <property type="nucleotide sequence ID" value="NZ_PNYC01000006.1"/>
</dbReference>
<accession>A0A2N7X4W4</accession>
<dbReference type="EMBL" id="PNYC01000006">
    <property type="protein sequence ID" value="PMS36650.1"/>
    <property type="molecule type" value="Genomic_DNA"/>
</dbReference>
<evidence type="ECO:0000259" key="2">
    <source>
        <dbReference type="Pfam" id="PF00582"/>
    </source>
</evidence>
<dbReference type="PRINTS" id="PR01438">
    <property type="entry name" value="UNVRSLSTRESS"/>
</dbReference>
<dbReference type="AlphaFoldDB" id="A0A2N7X4W4"/>
<comment type="similarity">
    <text evidence="1">Belongs to the universal stress protein A family.</text>
</comment>